<sequence length="295" mass="31610">MSKTPLIDKITEIRTYEPERIQRALANRTKGKLPTNGKPLMIIACDHAARGALAAGKNPNAMASREELLSRCVTALSRPGVDGFLGTADLIEDLTLLGALDNKLVYGSMNRGGLAGASFEMDDRFTGYTAHGIKAAGLDGGKMLMRINYEDSGTVRTLEHCAQAVDQLAQEQVMAMVEPFISERKNGRIVNDLSPDAVIKSMAIASGLASTSAYTWLKLPVVEDMERVMEASTLPALILGGEVRKDARAAMESWGKALELPNVKGLVIGRSLLFPPDDDVAGAVDATVQILNNTI</sequence>
<dbReference type="SUPFAM" id="SSF51569">
    <property type="entry name" value="Aldolase"/>
    <property type="match status" value="1"/>
</dbReference>
<dbReference type="Gene3D" id="3.20.20.70">
    <property type="entry name" value="Aldolase class I"/>
    <property type="match status" value="1"/>
</dbReference>
<dbReference type="RefSeq" id="WP_016444714.1">
    <property type="nucleotide sequence ID" value="NZ_KE150266.1"/>
</dbReference>
<dbReference type="Pfam" id="PF22649">
    <property type="entry name" value="Cgl0159"/>
    <property type="match status" value="1"/>
</dbReference>
<dbReference type="InterPro" id="IPR013785">
    <property type="entry name" value="Aldolase_TIM"/>
</dbReference>
<keyword evidence="3" id="KW-1185">Reference proteome</keyword>
<evidence type="ECO:0000259" key="1">
    <source>
        <dbReference type="Pfam" id="PF22649"/>
    </source>
</evidence>
<accession>A0A9W5RFP2</accession>
<feature type="domain" description="Cgl0159-like" evidence="1">
    <location>
        <begin position="39"/>
        <end position="288"/>
    </location>
</feature>
<dbReference type="EMBL" id="AGWN01000001">
    <property type="protein sequence ID" value="EPD31604.1"/>
    <property type="molecule type" value="Genomic_DNA"/>
</dbReference>
<gene>
    <name evidence="2" type="ORF">HMPREF9238_01381</name>
</gene>
<dbReference type="AlphaFoldDB" id="A0A9W5RFP2"/>
<evidence type="ECO:0000313" key="3">
    <source>
        <dbReference type="Proteomes" id="UP000014387"/>
    </source>
</evidence>
<reference evidence="2 3" key="1">
    <citation type="submission" date="2013-05" db="EMBL/GenBank/DDBJ databases">
        <title>The Genome Sequence of Actinomyces europaeus ACS-120-V-COL10B.</title>
        <authorList>
            <consortium name="The Broad Institute Genomics Platform"/>
            <person name="Earl A."/>
            <person name="Ward D."/>
            <person name="Feldgarden M."/>
            <person name="Gevers D."/>
            <person name="Saerens B."/>
            <person name="Vaneechoutte M."/>
            <person name="Walker B."/>
            <person name="Young S."/>
            <person name="Zeng Q."/>
            <person name="Gargeya S."/>
            <person name="Fitzgerald M."/>
            <person name="Haas B."/>
            <person name="Abouelleil A."/>
            <person name="Allen A.W."/>
            <person name="Alvarado L."/>
            <person name="Arachchi H.M."/>
            <person name="Berlin A.M."/>
            <person name="Chapman S.B."/>
            <person name="Gainer-Dewar J."/>
            <person name="Goldberg J."/>
            <person name="Griggs A."/>
            <person name="Gujja S."/>
            <person name="Hansen M."/>
            <person name="Howarth C."/>
            <person name="Imamovic A."/>
            <person name="Ireland A."/>
            <person name="Larimer J."/>
            <person name="McCowan C."/>
            <person name="Murphy C."/>
            <person name="Pearson M."/>
            <person name="Poon T.W."/>
            <person name="Priest M."/>
            <person name="Roberts A."/>
            <person name="Saif S."/>
            <person name="Shea T."/>
            <person name="Sisk P."/>
            <person name="Sykes S."/>
            <person name="Wortman J."/>
            <person name="Nusbaum C."/>
            <person name="Birren B."/>
        </authorList>
    </citation>
    <scope>NUCLEOTIDE SEQUENCE [LARGE SCALE GENOMIC DNA]</scope>
    <source>
        <strain evidence="2 3">ACS-120-V-Col10b</strain>
    </source>
</reference>
<name>A0A9W5RFP2_9ACTO</name>
<proteinExistence type="predicted"/>
<dbReference type="InterPro" id="IPR054574">
    <property type="entry name" value="Cgl0159_dom"/>
</dbReference>
<comment type="caution">
    <text evidence="2">The sequence shown here is derived from an EMBL/GenBank/DDBJ whole genome shotgun (WGS) entry which is preliminary data.</text>
</comment>
<protein>
    <recommendedName>
        <fullName evidence="1">Cgl0159-like domain-containing protein</fullName>
    </recommendedName>
</protein>
<organism evidence="2 3">
    <name type="scientific">Gleimia europaea ACS-120-V-Col10b</name>
    <dbReference type="NCBI Taxonomy" id="883069"/>
    <lineage>
        <taxon>Bacteria</taxon>
        <taxon>Bacillati</taxon>
        <taxon>Actinomycetota</taxon>
        <taxon>Actinomycetes</taxon>
        <taxon>Actinomycetales</taxon>
        <taxon>Actinomycetaceae</taxon>
        <taxon>Gleimia</taxon>
    </lineage>
</organism>
<evidence type="ECO:0000313" key="2">
    <source>
        <dbReference type="EMBL" id="EPD31604.1"/>
    </source>
</evidence>
<dbReference type="OrthoDB" id="3726202at2"/>
<dbReference type="Proteomes" id="UP000014387">
    <property type="component" value="Unassembled WGS sequence"/>
</dbReference>